<dbReference type="InterPro" id="IPR000734">
    <property type="entry name" value="TAG_lipase"/>
</dbReference>
<keyword evidence="7" id="KW-1185">Reference proteome</keyword>
<protein>
    <recommendedName>
        <fullName evidence="5">Lipase domain-containing protein</fullName>
    </recommendedName>
</protein>
<dbReference type="PANTHER" id="PTHR11610:SF178">
    <property type="entry name" value="LIPASE MEMBER H-A-LIKE PROTEIN"/>
    <property type="match status" value="1"/>
</dbReference>
<dbReference type="AlphaFoldDB" id="A0A7R9QIG9"/>
<organism evidence="6">
    <name type="scientific">Oppiella nova</name>
    <dbReference type="NCBI Taxonomy" id="334625"/>
    <lineage>
        <taxon>Eukaryota</taxon>
        <taxon>Metazoa</taxon>
        <taxon>Ecdysozoa</taxon>
        <taxon>Arthropoda</taxon>
        <taxon>Chelicerata</taxon>
        <taxon>Arachnida</taxon>
        <taxon>Acari</taxon>
        <taxon>Acariformes</taxon>
        <taxon>Sarcoptiformes</taxon>
        <taxon>Oribatida</taxon>
        <taxon>Brachypylina</taxon>
        <taxon>Oppioidea</taxon>
        <taxon>Oppiidae</taxon>
        <taxon>Oppiella</taxon>
    </lineage>
</organism>
<reference evidence="6" key="1">
    <citation type="submission" date="2020-11" db="EMBL/GenBank/DDBJ databases">
        <authorList>
            <person name="Tran Van P."/>
        </authorList>
    </citation>
    <scope>NUCLEOTIDE SEQUENCE</scope>
</reference>
<dbReference type="Proteomes" id="UP000728032">
    <property type="component" value="Unassembled WGS sequence"/>
</dbReference>
<dbReference type="InterPro" id="IPR029058">
    <property type="entry name" value="AB_hydrolase_fold"/>
</dbReference>
<name>A0A7R9QIG9_9ACAR</name>
<proteinExistence type="inferred from homology"/>
<evidence type="ECO:0000313" key="6">
    <source>
        <dbReference type="EMBL" id="CAD7646794.1"/>
    </source>
</evidence>
<comment type="similarity">
    <text evidence="2 4">Belongs to the AB hydrolase superfamily. Lipase family.</text>
</comment>
<evidence type="ECO:0000256" key="3">
    <source>
        <dbReference type="ARBA" id="ARBA00022525"/>
    </source>
</evidence>
<dbReference type="PANTHER" id="PTHR11610">
    <property type="entry name" value="LIPASE"/>
    <property type="match status" value="1"/>
</dbReference>
<dbReference type="InterPro" id="IPR013818">
    <property type="entry name" value="Lipase"/>
</dbReference>
<feature type="domain" description="Lipase" evidence="5">
    <location>
        <begin position="160"/>
        <end position="257"/>
    </location>
</feature>
<dbReference type="OrthoDB" id="199913at2759"/>
<keyword evidence="3" id="KW-0964">Secreted</keyword>
<evidence type="ECO:0000256" key="4">
    <source>
        <dbReference type="RuleBase" id="RU004262"/>
    </source>
</evidence>
<dbReference type="SUPFAM" id="SSF53474">
    <property type="entry name" value="alpha/beta-Hydrolases"/>
    <property type="match status" value="1"/>
</dbReference>
<dbReference type="Pfam" id="PF00151">
    <property type="entry name" value="Lipase"/>
    <property type="match status" value="2"/>
</dbReference>
<evidence type="ECO:0000256" key="1">
    <source>
        <dbReference type="ARBA" id="ARBA00004613"/>
    </source>
</evidence>
<dbReference type="EMBL" id="CAJPVJ010002513">
    <property type="protein sequence ID" value="CAG2166389.1"/>
    <property type="molecule type" value="Genomic_DNA"/>
</dbReference>
<dbReference type="InterPro" id="IPR033906">
    <property type="entry name" value="Lipase_N"/>
</dbReference>
<sequence length="451" mass="49416">MDELIGTKDQWCDFVSRDSTGATLSWSPQESFNPLATQVNPAQLVPVQVRPDKFLKDSTIGYRDHEKMSEILLKYELLGDHNRALPETDDEMNIFCSTMSDFTTLGTTFQGEIREFVSEFLSICPEIVARVETSSELIKAADSCDISQASSWFDLLWTATIPAPQKPEQINTRFLLFTRNVPKVEQVITLGDRDGIKLSDFDGGKPTKFITHGYATNLQQGPWMLRLKDLWLDAGDYNVFIVDWSGGANGQYEQSVSGLGLSKVHLVGHSLGAHISGFAGQALNGLVGRITGLDPAGPQFDGLSAKDRLDHTDGQFVDVIHSDATKNGGLGTLENSGHLDFFPNGGHDQPGCLLGRLPNILTHGLSGLTACNHLRAIDFYMATVSGTNPRGVGYQCSDYDTYRRGGCPANCAANAANCATIGEEAIQWKPLENQTLGRRYFLTTSALYPYF</sequence>
<dbReference type="GO" id="GO:0005615">
    <property type="term" value="C:extracellular space"/>
    <property type="evidence" value="ECO:0007669"/>
    <property type="project" value="TreeGrafter"/>
</dbReference>
<dbReference type="EMBL" id="OC917338">
    <property type="protein sequence ID" value="CAD7646794.1"/>
    <property type="molecule type" value="Genomic_DNA"/>
</dbReference>
<dbReference type="GO" id="GO:0016042">
    <property type="term" value="P:lipid catabolic process"/>
    <property type="evidence" value="ECO:0007669"/>
    <property type="project" value="TreeGrafter"/>
</dbReference>
<dbReference type="GO" id="GO:0016298">
    <property type="term" value="F:lipase activity"/>
    <property type="evidence" value="ECO:0007669"/>
    <property type="project" value="InterPro"/>
</dbReference>
<evidence type="ECO:0000259" key="5">
    <source>
        <dbReference type="Pfam" id="PF00151"/>
    </source>
</evidence>
<comment type="subcellular location">
    <subcellularLocation>
        <location evidence="1">Secreted</location>
    </subcellularLocation>
</comment>
<evidence type="ECO:0000256" key="2">
    <source>
        <dbReference type="ARBA" id="ARBA00010701"/>
    </source>
</evidence>
<gene>
    <name evidence="6" type="ORF">ONB1V03_LOCUS5913</name>
</gene>
<dbReference type="Gene3D" id="3.40.50.1820">
    <property type="entry name" value="alpha/beta hydrolase"/>
    <property type="match status" value="2"/>
</dbReference>
<feature type="domain" description="Lipase" evidence="5">
    <location>
        <begin position="261"/>
        <end position="450"/>
    </location>
</feature>
<evidence type="ECO:0000313" key="7">
    <source>
        <dbReference type="Proteomes" id="UP000728032"/>
    </source>
</evidence>
<dbReference type="CDD" id="cd00707">
    <property type="entry name" value="Pancreat_lipase_like"/>
    <property type="match status" value="1"/>
</dbReference>
<accession>A0A7R9QIG9</accession>
<dbReference type="PRINTS" id="PR00821">
    <property type="entry name" value="TAGLIPASE"/>
</dbReference>